<dbReference type="Gene3D" id="3.40.50.2000">
    <property type="entry name" value="Glycogen Phosphorylase B"/>
    <property type="match status" value="2"/>
</dbReference>
<dbReference type="AlphaFoldDB" id="A0A2M6YD27"/>
<proteinExistence type="predicted"/>
<organism evidence="3 4">
    <name type="scientific">Candidatus Berkelbacteria bacterium CG08_land_8_20_14_0_20_39_8</name>
    <dbReference type="NCBI Taxonomy" id="1974511"/>
    <lineage>
        <taxon>Bacteria</taxon>
        <taxon>Candidatus Berkelbacteria</taxon>
    </lineage>
</organism>
<feature type="non-terminal residue" evidence="3">
    <location>
        <position position="313"/>
    </location>
</feature>
<evidence type="ECO:0000259" key="2">
    <source>
        <dbReference type="Pfam" id="PF13579"/>
    </source>
</evidence>
<dbReference type="CDD" id="cd03811">
    <property type="entry name" value="GT4_GT28_WabH-like"/>
    <property type="match status" value="1"/>
</dbReference>
<feature type="domain" description="Glycosyl transferase family 1" evidence="1">
    <location>
        <begin position="189"/>
        <end position="313"/>
    </location>
</feature>
<dbReference type="InterPro" id="IPR001296">
    <property type="entry name" value="Glyco_trans_1"/>
</dbReference>
<evidence type="ECO:0000259" key="1">
    <source>
        <dbReference type="Pfam" id="PF00534"/>
    </source>
</evidence>
<dbReference type="GO" id="GO:0016757">
    <property type="term" value="F:glycosyltransferase activity"/>
    <property type="evidence" value="ECO:0007669"/>
    <property type="project" value="InterPro"/>
</dbReference>
<reference evidence="4" key="1">
    <citation type="submission" date="2017-09" db="EMBL/GenBank/DDBJ databases">
        <title>Depth-based differentiation of microbial function through sediment-hosted aquifers and enrichment of novel symbionts in the deep terrestrial subsurface.</title>
        <authorList>
            <person name="Probst A.J."/>
            <person name="Ladd B."/>
            <person name="Jarett J.K."/>
            <person name="Geller-Mcgrath D.E."/>
            <person name="Sieber C.M.K."/>
            <person name="Emerson J.B."/>
            <person name="Anantharaman K."/>
            <person name="Thomas B.C."/>
            <person name="Malmstrom R."/>
            <person name="Stieglmeier M."/>
            <person name="Klingl A."/>
            <person name="Woyke T."/>
            <person name="Ryan C.M."/>
            <person name="Banfield J.F."/>
        </authorList>
    </citation>
    <scope>NUCLEOTIDE SEQUENCE [LARGE SCALE GENOMIC DNA]</scope>
</reference>
<name>A0A2M6YD27_9BACT</name>
<gene>
    <name evidence="3" type="ORF">COT12_00160</name>
</gene>
<dbReference type="SUPFAM" id="SSF53756">
    <property type="entry name" value="UDP-Glycosyltransferase/glycogen phosphorylase"/>
    <property type="match status" value="1"/>
</dbReference>
<dbReference type="Pfam" id="PF00534">
    <property type="entry name" value="Glycos_transf_1"/>
    <property type="match status" value="1"/>
</dbReference>
<dbReference type="EMBL" id="PEXI01000008">
    <property type="protein sequence ID" value="PIU24605.1"/>
    <property type="molecule type" value="Genomic_DNA"/>
</dbReference>
<dbReference type="Pfam" id="PF13579">
    <property type="entry name" value="Glyco_trans_4_4"/>
    <property type="match status" value="1"/>
</dbReference>
<evidence type="ECO:0000313" key="4">
    <source>
        <dbReference type="Proteomes" id="UP000229896"/>
    </source>
</evidence>
<evidence type="ECO:0008006" key="5">
    <source>
        <dbReference type="Google" id="ProtNLM"/>
    </source>
</evidence>
<comment type="caution">
    <text evidence="3">The sequence shown here is derived from an EMBL/GenBank/DDBJ whole genome shotgun (WGS) entry which is preliminary data.</text>
</comment>
<dbReference type="InterPro" id="IPR028098">
    <property type="entry name" value="Glyco_trans_4-like_N"/>
</dbReference>
<dbReference type="Proteomes" id="UP000229896">
    <property type="component" value="Unassembled WGS sequence"/>
</dbReference>
<protein>
    <recommendedName>
        <fullName evidence="5">Glycosyltransferase family 1 protein</fullName>
    </recommendedName>
</protein>
<evidence type="ECO:0000313" key="3">
    <source>
        <dbReference type="EMBL" id="PIU24605.1"/>
    </source>
</evidence>
<feature type="domain" description="Glycosyltransferase subfamily 4-like N-terminal" evidence="2">
    <location>
        <begin position="24"/>
        <end position="184"/>
    </location>
</feature>
<sequence>MSQKMQNSTKTKIIQVIAEAGLSGGPRHILGLLRNIDKKNFDVLLIVPRGWLSTRAARISGVKIKIVDFKSKIDFKSLSKLKRNIAEFRSSENPFGPIIIHAHGPRAAAFCRLAVRRGEKFVYTEHIWSSFYHIKNPLNAILQKAGLRSIFNRADRVIAVSKSVKNFLVEKLKADEKKISVIPNAIEIEDFEAPKRKNNDLMVGTVGVLVKRKGQIYLIRAFARVVVSLPKARLEIVGDGPEKQNLLAEIKRLGLESKIQLLGRQDKPEKFLRSWDLFVLPSLSETFGLVILEAFAAKVPVVASKVDGIPELV</sequence>
<dbReference type="PANTHER" id="PTHR12526">
    <property type="entry name" value="GLYCOSYLTRANSFERASE"/>
    <property type="match status" value="1"/>
</dbReference>
<accession>A0A2M6YD27</accession>
<dbReference type="PANTHER" id="PTHR12526:SF630">
    <property type="entry name" value="GLYCOSYLTRANSFERASE"/>
    <property type="match status" value="1"/>
</dbReference>